<feature type="transmembrane region" description="Helical" evidence="1">
    <location>
        <begin position="6"/>
        <end position="26"/>
    </location>
</feature>
<keyword evidence="1" id="KW-1133">Transmembrane helix</keyword>
<dbReference type="Proteomes" id="UP000197068">
    <property type="component" value="Unassembled WGS sequence"/>
</dbReference>
<dbReference type="InterPro" id="IPR008621">
    <property type="entry name" value="Cbb3-typ_cyt_oxidase_comp"/>
</dbReference>
<sequence>MDYGTLRGLVALLIFALFIIIVLWSYSNKRSAAFEDIANSIFEEDELSKKIKQSHLDTNNNQETNNV</sequence>
<keyword evidence="3" id="KW-1185">Reference proteome</keyword>
<name>A0ABQ0MYF7_9GAMM</name>
<keyword evidence="1" id="KW-0812">Transmembrane</keyword>
<evidence type="ECO:0000256" key="1">
    <source>
        <dbReference type="SAM" id="Phobius"/>
    </source>
</evidence>
<gene>
    <name evidence="2" type="primary">ccoQ</name>
    <name evidence="2" type="ORF">MTCD1_02908</name>
</gene>
<evidence type="ECO:0000313" key="3">
    <source>
        <dbReference type="Proteomes" id="UP000197068"/>
    </source>
</evidence>
<protein>
    <submittedName>
        <fullName evidence="2">Cytochrome oxidase</fullName>
    </submittedName>
</protein>
<reference evidence="2 3" key="1">
    <citation type="submission" date="2017-06" db="EMBL/GenBank/DDBJ databases">
        <title>Whole Genome Sequences of Colwellia marinimaniae MTCD1.</title>
        <authorList>
            <person name="Kusumoto H."/>
            <person name="Inoue M."/>
            <person name="Tanikawa K."/>
            <person name="Maeji H."/>
            <person name="Cameron J.H."/>
            <person name="Bartlett D.H."/>
        </authorList>
    </citation>
    <scope>NUCLEOTIDE SEQUENCE [LARGE SCALE GENOMIC DNA]</scope>
    <source>
        <strain evidence="2 3">MTCD1</strain>
    </source>
</reference>
<dbReference type="Pfam" id="PF05545">
    <property type="entry name" value="FixQ"/>
    <property type="match status" value="1"/>
</dbReference>
<evidence type="ECO:0000313" key="2">
    <source>
        <dbReference type="EMBL" id="GAW97282.1"/>
    </source>
</evidence>
<comment type="caution">
    <text evidence="2">The sequence shown here is derived from an EMBL/GenBank/DDBJ whole genome shotgun (WGS) entry which is preliminary data.</text>
</comment>
<organism evidence="2 3">
    <name type="scientific">Colwellia marinimaniae</name>
    <dbReference type="NCBI Taxonomy" id="1513592"/>
    <lineage>
        <taxon>Bacteria</taxon>
        <taxon>Pseudomonadati</taxon>
        <taxon>Pseudomonadota</taxon>
        <taxon>Gammaproteobacteria</taxon>
        <taxon>Alteromonadales</taxon>
        <taxon>Colwelliaceae</taxon>
        <taxon>Colwellia</taxon>
    </lineage>
</organism>
<dbReference type="RefSeq" id="WP_057181306.1">
    <property type="nucleotide sequence ID" value="NZ_BDQM01000029.1"/>
</dbReference>
<accession>A0ABQ0MYF7</accession>
<dbReference type="EMBL" id="BDQM01000029">
    <property type="protein sequence ID" value="GAW97282.1"/>
    <property type="molecule type" value="Genomic_DNA"/>
</dbReference>
<proteinExistence type="predicted"/>
<keyword evidence="1" id="KW-0472">Membrane</keyword>